<sequence>MCCRQSQSGEKMCSPLFGQAQASLMSLSGNGRKSLALRRRLHVHLFVSLPPQISASKLVGRIKGKTSRRLLAENRRLSGQFWGRHLWGRGYFAASSGNVTDDVIMQYIAEQDLEERAHDDDFTLAP</sequence>
<protein>
    <recommendedName>
        <fullName evidence="1">Transposase IS200-like domain-containing protein</fullName>
    </recommendedName>
</protein>
<dbReference type="GO" id="GO:0004803">
    <property type="term" value="F:transposase activity"/>
    <property type="evidence" value="ECO:0007669"/>
    <property type="project" value="InterPro"/>
</dbReference>
<dbReference type="PANTHER" id="PTHR33360">
    <property type="entry name" value="TRANSPOSASE FOR INSERTION SEQUENCE ELEMENT IS200"/>
    <property type="match status" value="1"/>
</dbReference>
<dbReference type="InterPro" id="IPR036515">
    <property type="entry name" value="Transposase_17_sf"/>
</dbReference>
<accession>A0A2L1GME6</accession>
<dbReference type="Proteomes" id="UP000239867">
    <property type="component" value="Chromosome"/>
</dbReference>
<evidence type="ECO:0000313" key="3">
    <source>
        <dbReference type="Proteomes" id="UP000239867"/>
    </source>
</evidence>
<dbReference type="AlphaFoldDB" id="A0A2L1GME6"/>
<dbReference type="Gene3D" id="3.30.70.1290">
    <property type="entry name" value="Transposase IS200-like"/>
    <property type="match status" value="1"/>
</dbReference>
<reference evidence="2 3" key="1">
    <citation type="journal article" date="2018" name="MBio">
        <title>Insights into the evolution of host association through the isolation and characterization of a novel human periodontal pathobiont, Desulfobulbus oralis.</title>
        <authorList>
            <person name="Cross K.L."/>
            <person name="Chirania P."/>
            <person name="Xiong W."/>
            <person name="Beall C.J."/>
            <person name="Elkins J.G."/>
            <person name="Giannone R.J."/>
            <person name="Griffen A.L."/>
            <person name="Guss A.M."/>
            <person name="Hettich R.L."/>
            <person name="Joshi S.S."/>
            <person name="Mokrzan E.M."/>
            <person name="Martin R.K."/>
            <person name="Zhulin I.B."/>
            <person name="Leys E.J."/>
            <person name="Podar M."/>
        </authorList>
    </citation>
    <scope>NUCLEOTIDE SEQUENCE [LARGE SCALE GENOMIC DNA]</scope>
    <source>
        <strain evidence="2 3">ORNL</strain>
    </source>
</reference>
<gene>
    <name evidence="2" type="ORF">CAY53_04645</name>
</gene>
<dbReference type="PANTHER" id="PTHR33360:SF2">
    <property type="entry name" value="TRANSPOSASE FOR INSERTION SEQUENCE ELEMENT IS200"/>
    <property type="match status" value="1"/>
</dbReference>
<organism evidence="2 3">
    <name type="scientific">Desulfobulbus oralis</name>
    <dbReference type="NCBI Taxonomy" id="1986146"/>
    <lineage>
        <taxon>Bacteria</taxon>
        <taxon>Pseudomonadati</taxon>
        <taxon>Thermodesulfobacteriota</taxon>
        <taxon>Desulfobulbia</taxon>
        <taxon>Desulfobulbales</taxon>
        <taxon>Desulfobulbaceae</taxon>
        <taxon>Desulfobulbus</taxon>
    </lineage>
</organism>
<dbReference type="InterPro" id="IPR002686">
    <property type="entry name" value="Transposase_17"/>
</dbReference>
<dbReference type="GO" id="GO:0003677">
    <property type="term" value="F:DNA binding"/>
    <property type="evidence" value="ECO:0007669"/>
    <property type="project" value="InterPro"/>
</dbReference>
<dbReference type="KEGG" id="deo:CAY53_04645"/>
<evidence type="ECO:0000259" key="1">
    <source>
        <dbReference type="SMART" id="SM01321"/>
    </source>
</evidence>
<evidence type="ECO:0000313" key="2">
    <source>
        <dbReference type="EMBL" id="AVD70855.1"/>
    </source>
</evidence>
<dbReference type="SMART" id="SM01321">
    <property type="entry name" value="Y1_Tnp"/>
    <property type="match status" value="1"/>
</dbReference>
<dbReference type="Pfam" id="PF01797">
    <property type="entry name" value="Y1_Tnp"/>
    <property type="match status" value="1"/>
</dbReference>
<feature type="domain" description="Transposase IS200-like" evidence="1">
    <location>
        <begin position="27"/>
        <end position="111"/>
    </location>
</feature>
<proteinExistence type="predicted"/>
<dbReference type="SUPFAM" id="SSF143422">
    <property type="entry name" value="Transposase IS200-like"/>
    <property type="match status" value="1"/>
</dbReference>
<keyword evidence="3" id="KW-1185">Reference proteome</keyword>
<dbReference type="NCBIfam" id="NF033573">
    <property type="entry name" value="transpos_IS200"/>
    <property type="match status" value="1"/>
</dbReference>
<dbReference type="EMBL" id="CP021255">
    <property type="protein sequence ID" value="AVD70855.1"/>
    <property type="molecule type" value="Genomic_DNA"/>
</dbReference>
<name>A0A2L1GME6_9BACT</name>
<dbReference type="GO" id="GO:0006313">
    <property type="term" value="P:DNA transposition"/>
    <property type="evidence" value="ECO:0007669"/>
    <property type="project" value="InterPro"/>
</dbReference>